<gene>
    <name evidence="1" type="ORF">SOIL9_34970</name>
</gene>
<dbReference type="SUPFAM" id="SSF55874">
    <property type="entry name" value="ATPase domain of HSP90 chaperone/DNA topoisomerase II/histidine kinase"/>
    <property type="match status" value="1"/>
</dbReference>
<dbReference type="Gene3D" id="3.30.565.10">
    <property type="entry name" value="Histidine kinase-like ATPase, C-terminal domain"/>
    <property type="match status" value="1"/>
</dbReference>
<dbReference type="Proteomes" id="UP000464178">
    <property type="component" value="Chromosome"/>
</dbReference>
<organism evidence="1 2">
    <name type="scientific">Gemmata massiliana</name>
    <dbReference type="NCBI Taxonomy" id="1210884"/>
    <lineage>
        <taxon>Bacteria</taxon>
        <taxon>Pseudomonadati</taxon>
        <taxon>Planctomycetota</taxon>
        <taxon>Planctomycetia</taxon>
        <taxon>Gemmatales</taxon>
        <taxon>Gemmataceae</taxon>
        <taxon>Gemmata</taxon>
    </lineage>
</organism>
<proteinExistence type="predicted"/>
<protein>
    <submittedName>
        <fullName evidence="1">Uncharacterized protein</fullName>
    </submittedName>
</protein>
<dbReference type="AlphaFoldDB" id="A0A6P2D074"/>
<sequence length="655" mass="73514">MHPEQSFEHVLREISVNRADPCELIRELISNSYDAGARNVYISPLYQHRGLLYFDDGCGLSQTEADKTRGVLPYVAFFSIGKGTKTAGSQIGYKCQGAKLCFAAKRFSLITRCRGEAAWRWKSIDNPKSTLNEKYDISPAETTMPWQTLADNILKDADNLTQPLLEHFAEPFFRGSFLTGLMIVIQDFEVDDFEKYFSLSNPHSYLLEYVKHYTAHADVRRISSEPHGFRDADVLMLQEHIASAPVSLRLWVSVDKPRFEVVSAGWPYLAKPKAGSPYSAAKSPEEVPRLRDGTFHARHAESFRHEGRLYNLILAIDGKRRALDEYTNLSRQNATRSGVSFSDQRGLILSCLGVRVCQYNQFFDHAGLGTWQDLNKAIEHFTFFIDGPLDLVTNRNYPAQTTLTLLRDAKFVAKVVAFLDRAASDAKGTVLKELLNRVKREATAHKEEEYVAQTLALKTGLAARAQFCAAVPDCTPLSTRWFVEPSPGEEHFVGALYTMFASVVGASHALQSYWTRPLTFKARGIDALACGDEGSFVDPKSTLCIEYKYSFTSDNEYNHPLTVTDRIVCWHLDDLQEGLTVQDSFGYRANVGKAIAADGKKIGVELNDIRHTTGGRERDKIIPVVSLRNLLTASFDVKWRPPVMAPDPAKKKKAK</sequence>
<dbReference type="EMBL" id="LR593886">
    <property type="protein sequence ID" value="VTR94217.1"/>
    <property type="molecule type" value="Genomic_DNA"/>
</dbReference>
<keyword evidence="2" id="KW-1185">Reference proteome</keyword>
<evidence type="ECO:0000313" key="2">
    <source>
        <dbReference type="Proteomes" id="UP000464178"/>
    </source>
</evidence>
<evidence type="ECO:0000313" key="1">
    <source>
        <dbReference type="EMBL" id="VTR94217.1"/>
    </source>
</evidence>
<name>A0A6P2D074_9BACT</name>
<accession>A0A6P2D074</accession>
<dbReference type="InterPro" id="IPR036890">
    <property type="entry name" value="HATPase_C_sf"/>
</dbReference>
<reference evidence="1 2" key="1">
    <citation type="submission" date="2019-05" db="EMBL/GenBank/DDBJ databases">
        <authorList>
            <consortium name="Science for Life Laboratories"/>
        </authorList>
    </citation>
    <scope>NUCLEOTIDE SEQUENCE [LARGE SCALE GENOMIC DNA]</scope>
    <source>
        <strain evidence="1">Soil9</strain>
    </source>
</reference>
<dbReference type="KEGG" id="gms:SOIL9_34970"/>